<dbReference type="EMBL" id="PKPP01002535">
    <property type="protein sequence ID" value="PWA74632.1"/>
    <property type="molecule type" value="Genomic_DNA"/>
</dbReference>
<name>A0A2U1NM88_ARTAN</name>
<feature type="domain" description="SAC9 second GBDL" evidence="1">
    <location>
        <begin position="138"/>
        <end position="323"/>
    </location>
</feature>
<dbReference type="Proteomes" id="UP000245207">
    <property type="component" value="Unassembled WGS sequence"/>
</dbReference>
<evidence type="ECO:0000313" key="2">
    <source>
        <dbReference type="EMBL" id="PWA74632.1"/>
    </source>
</evidence>
<dbReference type="PANTHER" id="PTHR46817">
    <property type="entry name" value="PHOSPHOINOSITIDE PHOSPHATASE SAC9-RELATED"/>
    <property type="match status" value="1"/>
</dbReference>
<dbReference type="OrthoDB" id="1692257at2759"/>
<reference evidence="2 3" key="1">
    <citation type="journal article" date="2018" name="Mol. Plant">
        <title>The genome of Artemisia annua provides insight into the evolution of Asteraceae family and artemisinin biosynthesis.</title>
        <authorList>
            <person name="Shen Q."/>
            <person name="Zhang L."/>
            <person name="Liao Z."/>
            <person name="Wang S."/>
            <person name="Yan T."/>
            <person name="Shi P."/>
            <person name="Liu M."/>
            <person name="Fu X."/>
            <person name="Pan Q."/>
            <person name="Wang Y."/>
            <person name="Lv Z."/>
            <person name="Lu X."/>
            <person name="Zhang F."/>
            <person name="Jiang W."/>
            <person name="Ma Y."/>
            <person name="Chen M."/>
            <person name="Hao X."/>
            <person name="Li L."/>
            <person name="Tang Y."/>
            <person name="Lv G."/>
            <person name="Zhou Y."/>
            <person name="Sun X."/>
            <person name="Brodelius P.E."/>
            <person name="Rose J.K.C."/>
            <person name="Tang K."/>
        </authorList>
    </citation>
    <scope>NUCLEOTIDE SEQUENCE [LARGE SCALE GENOMIC DNA]</scope>
    <source>
        <strain evidence="3">cv. Huhao1</strain>
        <tissue evidence="2">Leaf</tissue>
    </source>
</reference>
<gene>
    <name evidence="2" type="ORF">CTI12_AA252890</name>
</gene>
<comment type="caution">
    <text evidence="2">The sequence shown here is derived from an EMBL/GenBank/DDBJ whole genome shotgun (WGS) entry which is preliminary data.</text>
</comment>
<accession>A0A2U1NM88</accession>
<evidence type="ECO:0000259" key="1">
    <source>
        <dbReference type="Pfam" id="PF24789"/>
    </source>
</evidence>
<keyword evidence="3" id="KW-1185">Reference proteome</keyword>
<dbReference type="AlphaFoldDB" id="A0A2U1NM88"/>
<sequence>MPPPVTRSKSPSVNQLNHRNLIEEDMNIYDYESDGDDMTEITGTSPENSEISIIGITSNLSAAEIEHHLSDFNDLLNSFEGKHPFHNYTVWKNYRKKYIAKLISFRPLCSTEYMSLDNETRLDPPGLRVKHVSGLVTADYFAAGYFVLIESASGSAPPLSMLAPLNTELRHSYWRAPAGTTSAELIIVLGNLSYVSGVVLLESLWLFHVQIWASNKIHKEERSCVGKWEVRSLITSSPKLCVPEESGKEGQTPRHIRFDFRNPVRCRMIWITLSIQKIVSNSVSFGINTNLLSLDEDALSRMGRRASIAGTSESNPCIHAKKIYCNWMCGERRLGRISSRISEHASSIRNWLEKDPLLNRYKLWFKIIHFPTIYVAKWVGWMGRLTDYDSFWVKWARDMLTHTNFRS</sequence>
<dbReference type="InterPro" id="IPR057553">
    <property type="entry name" value="SAC9_GBDL_2nd"/>
</dbReference>
<organism evidence="2 3">
    <name type="scientific">Artemisia annua</name>
    <name type="common">Sweet wormwood</name>
    <dbReference type="NCBI Taxonomy" id="35608"/>
    <lineage>
        <taxon>Eukaryota</taxon>
        <taxon>Viridiplantae</taxon>
        <taxon>Streptophyta</taxon>
        <taxon>Embryophyta</taxon>
        <taxon>Tracheophyta</taxon>
        <taxon>Spermatophyta</taxon>
        <taxon>Magnoliopsida</taxon>
        <taxon>eudicotyledons</taxon>
        <taxon>Gunneridae</taxon>
        <taxon>Pentapetalae</taxon>
        <taxon>asterids</taxon>
        <taxon>campanulids</taxon>
        <taxon>Asterales</taxon>
        <taxon>Asteraceae</taxon>
        <taxon>Asteroideae</taxon>
        <taxon>Anthemideae</taxon>
        <taxon>Artemisiinae</taxon>
        <taxon>Artemisia</taxon>
    </lineage>
</organism>
<evidence type="ECO:0000313" key="3">
    <source>
        <dbReference type="Proteomes" id="UP000245207"/>
    </source>
</evidence>
<dbReference type="Pfam" id="PF24789">
    <property type="entry name" value="SAC9_GBDL_2nd"/>
    <property type="match status" value="1"/>
</dbReference>
<proteinExistence type="predicted"/>
<protein>
    <submittedName>
        <fullName evidence="2">SAC domain-containing protein</fullName>
    </submittedName>
</protein>
<dbReference type="STRING" id="35608.A0A2U1NM88"/>
<dbReference type="PANTHER" id="PTHR46817:SF2">
    <property type="entry name" value="SAC DOMAIN-CONTAINING PROTEIN-RELATED"/>
    <property type="match status" value="1"/>
</dbReference>